<dbReference type="STRING" id="246404.A0A507FGP7"/>
<organism evidence="1 2">
    <name type="scientific">Chytriomyces confervae</name>
    <dbReference type="NCBI Taxonomy" id="246404"/>
    <lineage>
        <taxon>Eukaryota</taxon>
        <taxon>Fungi</taxon>
        <taxon>Fungi incertae sedis</taxon>
        <taxon>Chytridiomycota</taxon>
        <taxon>Chytridiomycota incertae sedis</taxon>
        <taxon>Chytridiomycetes</taxon>
        <taxon>Chytridiales</taxon>
        <taxon>Chytriomycetaceae</taxon>
        <taxon>Chytriomyces</taxon>
    </lineage>
</organism>
<sequence length="313" mass="34269">MIKKVKCLNATPNIEICGDHKKIVMVVCEVGSTVLPAQEAAPAAGPGRPPLIVCITSDVIAGLSTSLLVAPIVAIIDKSIISNSSGRSRMMDGLADGFGTLFRNPIRYLSKPSFIAVYCVFAGTYITNNTVESVCLHKHVAPTIPKFVLGSTVNVTLCAWKDALFAKWFATVAAKPMPRASYALFALRDTLTVTTSFVAPSILSPILQEEPFRIHKRTADALCQFTLPCIVQFASAPLHLLSLDLYNHPKSTPKQRMQLIRGTYWVCSLGRVFRTLPGFGLGGVANRHTRIRLNEYLWDKWDRLQSLGLIKTA</sequence>
<proteinExistence type="predicted"/>
<dbReference type="PANTHER" id="PTHR37845:SF1">
    <property type="entry name" value="SEQUENCE ORPHAN"/>
    <property type="match status" value="1"/>
</dbReference>
<keyword evidence="2" id="KW-1185">Reference proteome</keyword>
<evidence type="ECO:0000313" key="2">
    <source>
        <dbReference type="Proteomes" id="UP000320333"/>
    </source>
</evidence>
<dbReference type="EMBL" id="QEAP01000084">
    <property type="protein sequence ID" value="TPX75342.1"/>
    <property type="molecule type" value="Genomic_DNA"/>
</dbReference>
<name>A0A507FGP7_9FUNG</name>
<evidence type="ECO:0000313" key="1">
    <source>
        <dbReference type="EMBL" id="TPX75342.1"/>
    </source>
</evidence>
<dbReference type="OrthoDB" id="275936at2759"/>
<dbReference type="InterPro" id="IPR038781">
    <property type="entry name" value="C365.16-ike"/>
</dbReference>
<dbReference type="PANTHER" id="PTHR37845">
    <property type="entry name" value="SEQUENCE ORPHAN"/>
    <property type="match status" value="1"/>
</dbReference>
<gene>
    <name evidence="1" type="ORF">CcCBS67573_g03375</name>
</gene>
<dbReference type="Proteomes" id="UP000320333">
    <property type="component" value="Unassembled WGS sequence"/>
</dbReference>
<dbReference type="GO" id="GO:0005739">
    <property type="term" value="C:mitochondrion"/>
    <property type="evidence" value="ECO:0007669"/>
    <property type="project" value="TreeGrafter"/>
</dbReference>
<evidence type="ECO:0008006" key="3">
    <source>
        <dbReference type="Google" id="ProtNLM"/>
    </source>
</evidence>
<comment type="caution">
    <text evidence="1">The sequence shown here is derived from an EMBL/GenBank/DDBJ whole genome shotgun (WGS) entry which is preliminary data.</text>
</comment>
<accession>A0A507FGP7</accession>
<dbReference type="AlphaFoldDB" id="A0A507FGP7"/>
<reference evidence="1 2" key="1">
    <citation type="journal article" date="2019" name="Sci. Rep.">
        <title>Comparative genomics of chytrid fungi reveal insights into the obligate biotrophic and pathogenic lifestyle of Synchytrium endobioticum.</title>
        <authorList>
            <person name="van de Vossenberg B.T.L.H."/>
            <person name="Warris S."/>
            <person name="Nguyen H.D.T."/>
            <person name="van Gent-Pelzer M.P.E."/>
            <person name="Joly D.L."/>
            <person name="van de Geest H.C."/>
            <person name="Bonants P.J.M."/>
            <person name="Smith D.S."/>
            <person name="Levesque C.A."/>
            <person name="van der Lee T.A.J."/>
        </authorList>
    </citation>
    <scope>NUCLEOTIDE SEQUENCE [LARGE SCALE GENOMIC DNA]</scope>
    <source>
        <strain evidence="1 2">CBS 675.73</strain>
    </source>
</reference>
<protein>
    <recommendedName>
        <fullName evidence="3">Sequence orphan</fullName>
    </recommendedName>
</protein>